<dbReference type="EMBL" id="NJBO01000014">
    <property type="protein sequence ID" value="TKJ41326.1"/>
    <property type="molecule type" value="Genomic_DNA"/>
</dbReference>
<comment type="caution">
    <text evidence="1">The sequence shown here is derived from an EMBL/GenBank/DDBJ whole genome shotgun (WGS) entry which is preliminary data.</text>
</comment>
<dbReference type="AlphaFoldDB" id="A0A532V288"/>
<dbReference type="Proteomes" id="UP000317778">
    <property type="component" value="Unassembled WGS sequence"/>
</dbReference>
<dbReference type="Pfam" id="PF02924">
    <property type="entry name" value="HDPD"/>
    <property type="match status" value="1"/>
</dbReference>
<protein>
    <submittedName>
        <fullName evidence="1">Uncharacterized protein</fullName>
    </submittedName>
</protein>
<evidence type="ECO:0000313" key="2">
    <source>
        <dbReference type="Proteomes" id="UP000317778"/>
    </source>
</evidence>
<dbReference type="InterPro" id="IPR004195">
    <property type="entry name" value="Head_decoration_D"/>
</dbReference>
<gene>
    <name evidence="1" type="ORF">CEE36_08400</name>
</gene>
<evidence type="ECO:0000313" key="1">
    <source>
        <dbReference type="EMBL" id="TKJ41326.1"/>
    </source>
</evidence>
<reference evidence="1 2" key="1">
    <citation type="submission" date="2017-06" db="EMBL/GenBank/DDBJ databases">
        <title>Novel microbial phyla capable of carbon fixation and sulfur reduction in deep-sea sediments.</title>
        <authorList>
            <person name="Huang J."/>
            <person name="Baker B."/>
            <person name="Wang Y."/>
        </authorList>
    </citation>
    <scope>NUCLEOTIDE SEQUENCE [LARGE SCALE GENOMIC DNA]</scope>
    <source>
        <strain evidence="1">B3_TA06</strain>
    </source>
</reference>
<sequence>MPESYGVTETPLSQDKLLSGDHPRVELPVTIASGCGELSRGTLLGRRLSNGKYAPITPGTTYEDQDIGDGTGSQYTFSGTLPNPGVKPGSLVIRALISDTEYETFTDQGDGTLKSDATPTPGAGTIKYASGEYSVTFKTAPKSEKDILATYIGSLTAHTGEDIETDADGSQKEWRKFLSYTKVIERTVRIYTNEDPAKVLRDDGHGNLVGTDGRGSINYETGEIEIEFDDAPELHSTIDADYCSTDGTHICRAILARDIDATSEDVNTITYVHGVFNPEGVVWPTGTSDTQKQEIARDCQERGIYFKFSL</sequence>
<proteinExistence type="predicted"/>
<name>A0A532V288_UNCT6</name>
<organism evidence="1 2">
    <name type="scientific">candidate division TA06 bacterium B3_TA06</name>
    <dbReference type="NCBI Taxonomy" id="2012487"/>
    <lineage>
        <taxon>Bacteria</taxon>
        <taxon>Bacteria division TA06</taxon>
    </lineage>
</organism>
<accession>A0A532V288</accession>